<evidence type="ECO:0000313" key="3">
    <source>
        <dbReference type="Proteomes" id="UP000006250"/>
    </source>
</evidence>
<gene>
    <name evidence="2" type="ORF">DesfrDRAFT_0366</name>
</gene>
<dbReference type="InterPro" id="IPR032710">
    <property type="entry name" value="NTF2-like_dom_sf"/>
</dbReference>
<protein>
    <submittedName>
        <fullName evidence="2">Uncharacterized protein</fullName>
    </submittedName>
</protein>
<proteinExistence type="predicted"/>
<keyword evidence="3" id="KW-1185">Reference proteome</keyword>
<name>E1JRW7_SOLFR</name>
<feature type="region of interest" description="Disordered" evidence="1">
    <location>
        <begin position="183"/>
        <end position="252"/>
    </location>
</feature>
<evidence type="ECO:0000256" key="1">
    <source>
        <dbReference type="SAM" id="MobiDB-lite"/>
    </source>
</evidence>
<organism evidence="2 3">
    <name type="scientific">Solidesulfovibrio fructosivorans JJ]</name>
    <dbReference type="NCBI Taxonomy" id="596151"/>
    <lineage>
        <taxon>Bacteria</taxon>
        <taxon>Pseudomonadati</taxon>
        <taxon>Thermodesulfobacteriota</taxon>
        <taxon>Desulfovibrionia</taxon>
        <taxon>Desulfovibrionales</taxon>
        <taxon>Desulfovibrionaceae</taxon>
        <taxon>Solidesulfovibrio</taxon>
    </lineage>
</organism>
<sequence>MGRAMMGAGRPRIAAMGRVLLVVALMALAVLAGCAGTAKKKPAPKPTGFSSADEKSVHEFMTRYPNAVMRGDVQELMRLYTNDAKIVPLLGGVIRPIRAGEMKKRLPGVVAEERRVGLRVVFHEPMHIEVKGERASVRLVASLSWKDKGKEHKANLNCFFGLIQDEHYIWRIKEAHGEPVKQDFVLPRKKKPLPPRDAKPRRPRTKPIVIKGEPENVARPAPPQETPVPEDTGPQVPPAPAPDVDKGPQPLF</sequence>
<dbReference type="eggNOG" id="ENOG503239Z">
    <property type="taxonomic scope" value="Bacteria"/>
</dbReference>
<dbReference type="AlphaFoldDB" id="E1JRW7"/>
<reference evidence="2 3" key="1">
    <citation type="submission" date="2010-08" db="EMBL/GenBank/DDBJ databases">
        <title>The draft genome of Desulfovibrio fructosovorans JJ.</title>
        <authorList>
            <consortium name="US DOE Joint Genome Institute (JGI-PGF)"/>
            <person name="Lucas S."/>
            <person name="Copeland A."/>
            <person name="Lapidus A."/>
            <person name="Cheng J.-F."/>
            <person name="Bruce D."/>
            <person name="Goodwin L."/>
            <person name="Pitluck S."/>
            <person name="Land M.L."/>
            <person name="Hauser L."/>
            <person name="Chang Y.-J."/>
            <person name="Jeffries C."/>
            <person name="Wall J.D."/>
            <person name="Stahl D.A."/>
            <person name="Arkin A.P."/>
            <person name="Dehal P."/>
            <person name="Stolyar S.M."/>
            <person name="Hazen T.C."/>
            <person name="Woyke T.J."/>
        </authorList>
    </citation>
    <scope>NUCLEOTIDE SEQUENCE [LARGE SCALE GENOMIC DNA]</scope>
    <source>
        <strain evidence="2 3">JJ</strain>
    </source>
</reference>
<accession>E1JRW7</accession>
<dbReference type="Proteomes" id="UP000006250">
    <property type="component" value="Unassembled WGS sequence"/>
</dbReference>
<dbReference type="EMBL" id="AECZ01000002">
    <property type="protein sequence ID" value="EFL52736.1"/>
    <property type="molecule type" value="Genomic_DNA"/>
</dbReference>
<dbReference type="PROSITE" id="PS51257">
    <property type="entry name" value="PROKAR_LIPOPROTEIN"/>
    <property type="match status" value="1"/>
</dbReference>
<dbReference type="STRING" id="596151.DesfrDRAFT_0366"/>
<dbReference type="SUPFAM" id="SSF54427">
    <property type="entry name" value="NTF2-like"/>
    <property type="match status" value="1"/>
</dbReference>
<evidence type="ECO:0000313" key="2">
    <source>
        <dbReference type="EMBL" id="EFL52736.1"/>
    </source>
</evidence>
<comment type="caution">
    <text evidence="2">The sequence shown here is derived from an EMBL/GenBank/DDBJ whole genome shotgun (WGS) entry which is preliminary data.</text>
</comment>
<dbReference type="Gene3D" id="3.10.450.50">
    <property type="match status" value="1"/>
</dbReference>